<sequence length="60" mass="6126">MTPRSGLRLLLAALLGGFALVLGWTALPVAENGASWRPFLVVSGAVAVLALTLGWLVAPA</sequence>
<dbReference type="Proteomes" id="UP000525389">
    <property type="component" value="Unassembled WGS sequence"/>
</dbReference>
<accession>A0A7W8GDL5</accession>
<protein>
    <submittedName>
        <fullName evidence="2">Uncharacterized protein</fullName>
    </submittedName>
</protein>
<evidence type="ECO:0000313" key="2">
    <source>
        <dbReference type="EMBL" id="MBB5233341.1"/>
    </source>
</evidence>
<feature type="transmembrane region" description="Helical" evidence="1">
    <location>
        <begin position="7"/>
        <end position="27"/>
    </location>
</feature>
<dbReference type="EMBL" id="JACHFN010000002">
    <property type="protein sequence ID" value="MBB5233341.1"/>
    <property type="molecule type" value="Genomic_DNA"/>
</dbReference>
<evidence type="ECO:0000256" key="1">
    <source>
        <dbReference type="SAM" id="Phobius"/>
    </source>
</evidence>
<keyword evidence="1" id="KW-0472">Membrane</keyword>
<dbReference type="AlphaFoldDB" id="A0A7W8GDL5"/>
<name>A0A7W8GDL5_9DEIO</name>
<dbReference type="RefSeq" id="WP_184025657.1">
    <property type="nucleotide sequence ID" value="NZ_JACHFN010000002.1"/>
</dbReference>
<keyword evidence="3" id="KW-1185">Reference proteome</keyword>
<proteinExistence type="predicted"/>
<evidence type="ECO:0000313" key="3">
    <source>
        <dbReference type="Proteomes" id="UP000525389"/>
    </source>
</evidence>
<reference evidence="2 3" key="1">
    <citation type="submission" date="2020-08" db="EMBL/GenBank/DDBJ databases">
        <title>Genomic Encyclopedia of Type Strains, Phase IV (KMG-IV): sequencing the most valuable type-strain genomes for metagenomic binning, comparative biology and taxonomic classification.</title>
        <authorList>
            <person name="Goeker M."/>
        </authorList>
    </citation>
    <scope>NUCLEOTIDE SEQUENCE [LARGE SCALE GENOMIC DNA]</scope>
    <source>
        <strain evidence="2 3">DSM 101791</strain>
    </source>
</reference>
<comment type="caution">
    <text evidence="2">The sequence shown here is derived from an EMBL/GenBank/DDBJ whole genome shotgun (WGS) entry which is preliminary data.</text>
</comment>
<feature type="transmembrane region" description="Helical" evidence="1">
    <location>
        <begin position="39"/>
        <end position="58"/>
    </location>
</feature>
<gene>
    <name evidence="2" type="ORF">HNQ09_000758</name>
</gene>
<keyword evidence="1" id="KW-0812">Transmembrane</keyword>
<organism evidence="2 3">
    <name type="scientific">Deinococcus budaensis</name>
    <dbReference type="NCBI Taxonomy" id="1665626"/>
    <lineage>
        <taxon>Bacteria</taxon>
        <taxon>Thermotogati</taxon>
        <taxon>Deinococcota</taxon>
        <taxon>Deinococci</taxon>
        <taxon>Deinococcales</taxon>
        <taxon>Deinococcaceae</taxon>
        <taxon>Deinococcus</taxon>
    </lineage>
</organism>
<keyword evidence="1" id="KW-1133">Transmembrane helix</keyword>